<keyword evidence="1" id="KW-1133">Transmembrane helix</keyword>
<keyword evidence="1" id="KW-0472">Membrane</keyword>
<keyword evidence="1" id="KW-0812">Transmembrane</keyword>
<dbReference type="Pfam" id="PF04020">
    <property type="entry name" value="Phage_holin_4_2"/>
    <property type="match status" value="1"/>
</dbReference>
<protein>
    <recommendedName>
        <fullName evidence="4">Phage holin family protein</fullName>
    </recommendedName>
</protein>
<feature type="transmembrane region" description="Helical" evidence="1">
    <location>
        <begin position="6"/>
        <end position="27"/>
    </location>
</feature>
<evidence type="ECO:0000313" key="3">
    <source>
        <dbReference type="Proteomes" id="UP001050975"/>
    </source>
</evidence>
<accession>A0AAV3X7T2</accession>
<evidence type="ECO:0000256" key="1">
    <source>
        <dbReference type="SAM" id="Phobius"/>
    </source>
</evidence>
<comment type="caution">
    <text evidence="2">The sequence shown here is derived from an EMBL/GenBank/DDBJ whole genome shotgun (WGS) entry which is preliminary data.</text>
</comment>
<evidence type="ECO:0008006" key="4">
    <source>
        <dbReference type="Google" id="ProtNLM"/>
    </source>
</evidence>
<evidence type="ECO:0000313" key="2">
    <source>
        <dbReference type="EMBL" id="GET38438.1"/>
    </source>
</evidence>
<dbReference type="PANTHER" id="PTHR37309">
    <property type="entry name" value="SLR0284 PROTEIN"/>
    <property type="match status" value="1"/>
</dbReference>
<proteinExistence type="predicted"/>
<sequence>MDFVDILITWLVTASSLLILTKLPLGIEIDNPGIAYVSAAVFGILNTVITFFTLTLPSTLTFGLYGFLIKILTLGLFSFFINVIALTIAARLVTGFRLEKGIASAAFGAIALSLISSLIYTLFINPSPPLA</sequence>
<dbReference type="AlphaFoldDB" id="A0AAV3X7T2"/>
<reference evidence="2" key="1">
    <citation type="submission" date="2019-10" db="EMBL/GenBank/DDBJ databases">
        <title>Draft genome sequece of Microseira wollei NIES-4236.</title>
        <authorList>
            <person name="Yamaguchi H."/>
            <person name="Suzuki S."/>
            <person name="Kawachi M."/>
        </authorList>
    </citation>
    <scope>NUCLEOTIDE SEQUENCE</scope>
    <source>
        <strain evidence="2">NIES-4236</strain>
    </source>
</reference>
<organism evidence="2 3">
    <name type="scientific">Microseira wollei NIES-4236</name>
    <dbReference type="NCBI Taxonomy" id="2530354"/>
    <lineage>
        <taxon>Bacteria</taxon>
        <taxon>Bacillati</taxon>
        <taxon>Cyanobacteriota</taxon>
        <taxon>Cyanophyceae</taxon>
        <taxon>Oscillatoriophycideae</taxon>
        <taxon>Aerosakkonematales</taxon>
        <taxon>Aerosakkonemataceae</taxon>
        <taxon>Microseira</taxon>
    </lineage>
</organism>
<dbReference type="RefSeq" id="WP_226581964.1">
    <property type="nucleotide sequence ID" value="NZ_BLAY01000045.1"/>
</dbReference>
<dbReference type="InterPro" id="IPR007165">
    <property type="entry name" value="Phage_holin_4_2"/>
</dbReference>
<feature type="transmembrane region" description="Helical" evidence="1">
    <location>
        <begin position="34"/>
        <end position="56"/>
    </location>
</feature>
<feature type="transmembrane region" description="Helical" evidence="1">
    <location>
        <begin position="102"/>
        <end position="123"/>
    </location>
</feature>
<gene>
    <name evidence="2" type="ORF">MiSe_31960</name>
</gene>
<name>A0AAV3X7T2_9CYAN</name>
<dbReference type="EMBL" id="BLAY01000045">
    <property type="protein sequence ID" value="GET38438.1"/>
    <property type="molecule type" value="Genomic_DNA"/>
</dbReference>
<dbReference type="PANTHER" id="PTHR37309:SF1">
    <property type="entry name" value="SLR0284 PROTEIN"/>
    <property type="match status" value="1"/>
</dbReference>
<dbReference type="Proteomes" id="UP001050975">
    <property type="component" value="Unassembled WGS sequence"/>
</dbReference>
<feature type="transmembrane region" description="Helical" evidence="1">
    <location>
        <begin position="62"/>
        <end position="90"/>
    </location>
</feature>
<keyword evidence="3" id="KW-1185">Reference proteome</keyword>